<organism evidence="2 3">
    <name type="scientific">Cellulomonas terrae</name>
    <dbReference type="NCBI Taxonomy" id="311234"/>
    <lineage>
        <taxon>Bacteria</taxon>
        <taxon>Bacillati</taxon>
        <taxon>Actinomycetota</taxon>
        <taxon>Actinomycetes</taxon>
        <taxon>Micrococcales</taxon>
        <taxon>Cellulomonadaceae</taxon>
        <taxon>Cellulomonas</taxon>
    </lineage>
</organism>
<sequence length="52" mass="5383">MCRGSGRVHGVVKTTGIGTGQGSGPGWCPECDGQGWIVRNDPHGLTVDDDDT</sequence>
<dbReference type="Proteomes" id="UP000321049">
    <property type="component" value="Unassembled WGS sequence"/>
</dbReference>
<name>A0A511JRT8_9CELL</name>
<keyword evidence="3" id="KW-1185">Reference proteome</keyword>
<evidence type="ECO:0000313" key="2">
    <source>
        <dbReference type="EMBL" id="GEM00214.1"/>
    </source>
</evidence>
<proteinExistence type="predicted"/>
<evidence type="ECO:0000313" key="3">
    <source>
        <dbReference type="Proteomes" id="UP000321049"/>
    </source>
</evidence>
<accession>A0A511JRT8</accession>
<comment type="caution">
    <text evidence="2">The sequence shown here is derived from an EMBL/GenBank/DDBJ whole genome shotgun (WGS) entry which is preliminary data.</text>
</comment>
<gene>
    <name evidence="2" type="ORF">CTE05_37600</name>
</gene>
<dbReference type="AlphaFoldDB" id="A0A511JRT8"/>
<evidence type="ECO:0000256" key="1">
    <source>
        <dbReference type="SAM" id="MobiDB-lite"/>
    </source>
</evidence>
<protein>
    <submittedName>
        <fullName evidence="2">Uncharacterized protein</fullName>
    </submittedName>
</protein>
<reference evidence="2 3" key="1">
    <citation type="submission" date="2019-07" db="EMBL/GenBank/DDBJ databases">
        <title>Whole genome shotgun sequence of Cellulomonas terrae NBRC 100819.</title>
        <authorList>
            <person name="Hosoyama A."/>
            <person name="Uohara A."/>
            <person name="Ohji S."/>
            <person name="Ichikawa N."/>
        </authorList>
    </citation>
    <scope>NUCLEOTIDE SEQUENCE [LARGE SCALE GENOMIC DNA]</scope>
    <source>
        <strain evidence="2 3">NBRC 100819</strain>
    </source>
</reference>
<feature type="region of interest" description="Disordered" evidence="1">
    <location>
        <begin position="1"/>
        <end position="26"/>
    </location>
</feature>
<dbReference type="EMBL" id="BJWH01000029">
    <property type="protein sequence ID" value="GEM00214.1"/>
    <property type="molecule type" value="Genomic_DNA"/>
</dbReference>